<dbReference type="Gene3D" id="3.40.50.150">
    <property type="entry name" value="Vaccinia Virus protein VP39"/>
    <property type="match status" value="1"/>
</dbReference>
<gene>
    <name evidence="2" type="ORF">UU35_C0018G0017</name>
</gene>
<dbReference type="InterPro" id="IPR025714">
    <property type="entry name" value="Methyltranfer_dom"/>
</dbReference>
<dbReference type="Proteomes" id="UP000034616">
    <property type="component" value="Unassembled WGS sequence"/>
</dbReference>
<keyword evidence="2" id="KW-0808">Transferase</keyword>
<keyword evidence="2" id="KW-0489">Methyltransferase</keyword>
<dbReference type="InterPro" id="IPR029063">
    <property type="entry name" value="SAM-dependent_MTases_sf"/>
</dbReference>
<dbReference type="Pfam" id="PF13847">
    <property type="entry name" value="Methyltransf_31"/>
    <property type="match status" value="1"/>
</dbReference>
<proteinExistence type="predicted"/>
<dbReference type="GO" id="GO:0008168">
    <property type="term" value="F:methyltransferase activity"/>
    <property type="evidence" value="ECO:0007669"/>
    <property type="project" value="UniProtKB-KW"/>
</dbReference>
<dbReference type="SUPFAM" id="SSF53335">
    <property type="entry name" value="S-adenosyl-L-methionine-dependent methyltransferases"/>
    <property type="match status" value="1"/>
</dbReference>
<sequence length="264" mass="31294">MIRMDEKTQYQTTNILNARMNFYHFFHGPRVFEKVREYLCGFEGMEVFDIGCGNGKMVFEALKEFSSVRYFGIDRSQAMIEETKQRCPYSDSEFMATDIYSFATERMFDRIFLCHVLHLLDKKEAILTFVKKHLKKQGRCVITLHSKDDAPKKRDWIQWFKNQYQKTYQNNHGNVTIETWPSLFGTKFEPVVAECVRGNIQLSEASPYLAYLETERHRFHPDPTEEEWNAFLLYVQNEIESSIKEQGFFDEEQRYGVLVLENAS</sequence>
<evidence type="ECO:0000313" key="3">
    <source>
        <dbReference type="Proteomes" id="UP000034616"/>
    </source>
</evidence>
<organism evidence="2 3">
    <name type="scientific">Candidatus Uhrbacteria bacterium GW2011_GWC2_41_11</name>
    <dbReference type="NCBI Taxonomy" id="1618985"/>
    <lineage>
        <taxon>Bacteria</taxon>
        <taxon>Candidatus Uhriibacteriota</taxon>
    </lineage>
</organism>
<evidence type="ECO:0000313" key="2">
    <source>
        <dbReference type="EMBL" id="KKR86171.1"/>
    </source>
</evidence>
<dbReference type="AlphaFoldDB" id="A0A0G0UFH6"/>
<protein>
    <submittedName>
        <fullName evidence="2">Methyltransferase type 11</fullName>
    </submittedName>
</protein>
<comment type="caution">
    <text evidence="2">The sequence shown here is derived from an EMBL/GenBank/DDBJ whole genome shotgun (WGS) entry which is preliminary data.</text>
</comment>
<accession>A0A0G0UFH6</accession>
<reference evidence="2 3" key="1">
    <citation type="journal article" date="2015" name="Nature">
        <title>rRNA introns, odd ribosomes, and small enigmatic genomes across a large radiation of phyla.</title>
        <authorList>
            <person name="Brown C.T."/>
            <person name="Hug L.A."/>
            <person name="Thomas B.C."/>
            <person name="Sharon I."/>
            <person name="Castelle C.J."/>
            <person name="Singh A."/>
            <person name="Wilkins M.J."/>
            <person name="Williams K.H."/>
            <person name="Banfield J.F."/>
        </authorList>
    </citation>
    <scope>NUCLEOTIDE SEQUENCE [LARGE SCALE GENOMIC DNA]</scope>
</reference>
<feature type="domain" description="Methyltransferase" evidence="1">
    <location>
        <begin position="43"/>
        <end position="161"/>
    </location>
</feature>
<name>A0A0G0UFH6_9BACT</name>
<evidence type="ECO:0000259" key="1">
    <source>
        <dbReference type="Pfam" id="PF13847"/>
    </source>
</evidence>
<dbReference type="CDD" id="cd02440">
    <property type="entry name" value="AdoMet_MTases"/>
    <property type="match status" value="1"/>
</dbReference>
<dbReference type="PANTHER" id="PTHR43861">
    <property type="entry name" value="TRANS-ACONITATE 2-METHYLTRANSFERASE-RELATED"/>
    <property type="match status" value="1"/>
</dbReference>
<dbReference type="EMBL" id="LCAH01000018">
    <property type="protein sequence ID" value="KKR86171.1"/>
    <property type="molecule type" value="Genomic_DNA"/>
</dbReference>
<dbReference type="GO" id="GO:0032259">
    <property type="term" value="P:methylation"/>
    <property type="evidence" value="ECO:0007669"/>
    <property type="project" value="UniProtKB-KW"/>
</dbReference>